<feature type="transmembrane region" description="Helical" evidence="8">
    <location>
        <begin position="415"/>
        <end position="437"/>
    </location>
</feature>
<comment type="caution">
    <text evidence="10">The sequence shown here is derived from an EMBL/GenBank/DDBJ whole genome shotgun (WGS) entry which is preliminary data.</text>
</comment>
<evidence type="ECO:0000256" key="4">
    <source>
        <dbReference type="ARBA" id="ARBA00022989"/>
    </source>
</evidence>
<feature type="transmembrane region" description="Helical" evidence="8">
    <location>
        <begin position="351"/>
        <end position="373"/>
    </location>
</feature>
<feature type="transmembrane region" description="Helical" evidence="8">
    <location>
        <begin position="230"/>
        <end position="250"/>
    </location>
</feature>
<feature type="transmembrane region" description="Helical" evidence="8">
    <location>
        <begin position="200"/>
        <end position="224"/>
    </location>
</feature>
<feature type="region of interest" description="Disordered" evidence="7">
    <location>
        <begin position="499"/>
        <end position="527"/>
    </location>
</feature>
<proteinExistence type="predicted"/>
<gene>
    <name evidence="10" type="primary">kha1_1</name>
    <name evidence="10" type="ORF">A0H81_09654</name>
</gene>
<dbReference type="InterPro" id="IPR038770">
    <property type="entry name" value="Na+/solute_symporter_sf"/>
</dbReference>
<dbReference type="InterPro" id="IPR006153">
    <property type="entry name" value="Cation/H_exchanger_TM"/>
</dbReference>
<evidence type="ECO:0000256" key="7">
    <source>
        <dbReference type="SAM" id="MobiDB-lite"/>
    </source>
</evidence>
<dbReference type="InterPro" id="IPR050794">
    <property type="entry name" value="CPA2_transporter"/>
</dbReference>
<organism evidence="10 11">
    <name type="scientific">Grifola frondosa</name>
    <name type="common">Maitake</name>
    <name type="synonym">Polyporus frondosus</name>
    <dbReference type="NCBI Taxonomy" id="5627"/>
    <lineage>
        <taxon>Eukaryota</taxon>
        <taxon>Fungi</taxon>
        <taxon>Dikarya</taxon>
        <taxon>Basidiomycota</taxon>
        <taxon>Agaricomycotina</taxon>
        <taxon>Agaricomycetes</taxon>
        <taxon>Polyporales</taxon>
        <taxon>Grifolaceae</taxon>
        <taxon>Grifola</taxon>
    </lineage>
</organism>
<dbReference type="GO" id="GO:0015297">
    <property type="term" value="F:antiporter activity"/>
    <property type="evidence" value="ECO:0007669"/>
    <property type="project" value="InterPro"/>
</dbReference>
<feature type="region of interest" description="Disordered" evidence="7">
    <location>
        <begin position="629"/>
        <end position="650"/>
    </location>
</feature>
<evidence type="ECO:0000256" key="8">
    <source>
        <dbReference type="SAM" id="Phobius"/>
    </source>
</evidence>
<evidence type="ECO:0000313" key="11">
    <source>
        <dbReference type="Proteomes" id="UP000092993"/>
    </source>
</evidence>
<protein>
    <submittedName>
        <fullName evidence="10">K(+)/H(+) antiporter 1</fullName>
    </submittedName>
</protein>
<dbReference type="Gene3D" id="1.20.1530.20">
    <property type="match status" value="1"/>
</dbReference>
<dbReference type="AlphaFoldDB" id="A0A1C7LZI6"/>
<evidence type="ECO:0000256" key="1">
    <source>
        <dbReference type="ARBA" id="ARBA00004141"/>
    </source>
</evidence>
<keyword evidence="4 8" id="KW-1133">Transmembrane helix</keyword>
<name>A0A1C7LZI6_GRIFR</name>
<keyword evidence="11" id="KW-1185">Reference proteome</keyword>
<evidence type="ECO:0000259" key="9">
    <source>
        <dbReference type="Pfam" id="PF00999"/>
    </source>
</evidence>
<dbReference type="Pfam" id="PF00999">
    <property type="entry name" value="Na_H_Exchanger"/>
    <property type="match status" value="1"/>
</dbReference>
<keyword evidence="6 8" id="KW-0472">Membrane</keyword>
<reference evidence="10 11" key="1">
    <citation type="submission" date="2016-03" db="EMBL/GenBank/DDBJ databases">
        <title>Whole genome sequencing of Grifola frondosa 9006-11.</title>
        <authorList>
            <person name="Min B."/>
            <person name="Park H."/>
            <person name="Kim J.-G."/>
            <person name="Cho H."/>
            <person name="Oh Y.-L."/>
            <person name="Kong W.-S."/>
            <person name="Choi I.-G."/>
        </authorList>
    </citation>
    <scope>NUCLEOTIDE SEQUENCE [LARGE SCALE GENOMIC DNA]</scope>
    <source>
        <strain evidence="10 11">9006-11</strain>
    </source>
</reference>
<dbReference type="GO" id="GO:0016020">
    <property type="term" value="C:membrane"/>
    <property type="evidence" value="ECO:0007669"/>
    <property type="project" value="UniProtKB-SubCell"/>
</dbReference>
<feature type="transmembrane region" description="Helical" evidence="8">
    <location>
        <begin position="132"/>
        <end position="155"/>
    </location>
</feature>
<feature type="compositionally biased region" description="Basic and acidic residues" evidence="7">
    <location>
        <begin position="515"/>
        <end position="524"/>
    </location>
</feature>
<keyword evidence="2" id="KW-0813">Transport</keyword>
<feature type="domain" description="Cation/H+ exchanger transmembrane" evidence="9">
    <location>
        <begin position="56"/>
        <end position="432"/>
    </location>
</feature>
<evidence type="ECO:0000313" key="10">
    <source>
        <dbReference type="EMBL" id="OBZ70115.1"/>
    </source>
</evidence>
<evidence type="ECO:0000256" key="5">
    <source>
        <dbReference type="ARBA" id="ARBA00023065"/>
    </source>
</evidence>
<feature type="compositionally biased region" description="Polar residues" evidence="7">
    <location>
        <begin position="499"/>
        <end position="514"/>
    </location>
</feature>
<keyword evidence="5" id="KW-0406">Ion transport</keyword>
<feature type="transmembrane region" description="Helical" evidence="8">
    <location>
        <begin position="385"/>
        <end position="409"/>
    </location>
</feature>
<comment type="subcellular location">
    <subcellularLocation>
        <location evidence="1">Membrane</location>
        <topology evidence="1">Multi-pass membrane protein</topology>
    </subcellularLocation>
</comment>
<dbReference type="EMBL" id="LUGG01000014">
    <property type="protein sequence ID" value="OBZ70115.1"/>
    <property type="molecule type" value="Genomic_DNA"/>
</dbReference>
<dbReference type="PANTHER" id="PTHR32468:SF0">
    <property type="entry name" value="K(+)_H(+) ANTIPORTER 1"/>
    <property type="match status" value="1"/>
</dbReference>
<dbReference type="PANTHER" id="PTHR32468">
    <property type="entry name" value="CATION/H + ANTIPORTER"/>
    <property type="match status" value="1"/>
</dbReference>
<feature type="transmembrane region" description="Helical" evidence="8">
    <location>
        <begin position="100"/>
        <end position="120"/>
    </location>
</feature>
<feature type="transmembrane region" description="Helical" evidence="8">
    <location>
        <begin position="271"/>
        <end position="290"/>
    </location>
</feature>
<evidence type="ECO:0000256" key="2">
    <source>
        <dbReference type="ARBA" id="ARBA00022448"/>
    </source>
</evidence>
<dbReference type="OMA" id="QVKVERW"/>
<feature type="transmembrane region" description="Helical" evidence="8">
    <location>
        <begin position="67"/>
        <end position="88"/>
    </location>
</feature>
<evidence type="ECO:0000256" key="3">
    <source>
        <dbReference type="ARBA" id="ARBA00022692"/>
    </source>
</evidence>
<dbReference type="GO" id="GO:1902600">
    <property type="term" value="P:proton transmembrane transport"/>
    <property type="evidence" value="ECO:0007669"/>
    <property type="project" value="InterPro"/>
</dbReference>
<keyword evidence="3 8" id="KW-0812">Transmembrane</keyword>
<feature type="transmembrane region" description="Helical" evidence="8">
    <location>
        <begin position="38"/>
        <end position="60"/>
    </location>
</feature>
<dbReference type="OrthoDB" id="2687058at2759"/>
<dbReference type="STRING" id="5627.A0A1C7LZI6"/>
<sequence length="899" mass="96441">MGAFSNQLIQVARRAAAPAQAGVFSGDKPTVYNASDPIPLWIIQVVIIIGMIQLLALFLGRIRQPRVIAEVIAGIILGPSVMGHIPNFTATIFPNASIPLLYLTANIGLVLFLFLVGLEIDVRLIKRNARASMAISAVGLVIPLGLGAALAVPIYNVFTDGSTNFGYFILFIAVAVGITAFPVLCRILTELKLLDTTVGVVVLSAGVGNDVVGWILLALAVALVNASSGLTALWVLLAAVAYILFLTIPVRLAFRWLARRTGCLQSGEPSAMIMTLIIIIVLVSAFYTDIIGIHPIFGGFLAGLIIPHDNGFAIAIVEKLEDLVSILFLPLYFAYSGLRTNLGLLNNGITWGYTILICVVAFCSKFFGCAVMAKLTGFTFRESGAIGALMSCKGLVELIVLNVGLSAGILDTRTFSMFVLHALVLTFMTTPLTLLFYPARVRVHDGPGNKRGVDIVSTGEDGTGRGGASEEGLKTKFAVVLDRMEQLPAVMTLTQLLQYPSNDPSPMESNSRLSSSDEKVEKASTEMPNLPQNHAIASCQPRISMNALRLIELTDRTSAVMKSQEADSLIRSDPMLAVFRTFGYLNGMTVSTALSVVSPEEFSSSVASHVRDASAQMVILPWSSGFSSSEETTEPSLDAPGSSASNPFDTLFPQKRDRSSAVVHSHFIRKVFADTPADVALFVDRGFPQSYDGKARQHIFLPFFGGPDDRLALTFVAQLCMNPAISATVVRVKKTAVATSELTPYNSIDEAKAQHLLHSTITSLHNTTFPDTVYGARDTQTRLASDTADNILWTRLASSPPGLSDALSRIAFLDQSTARPLHAMLDAASSLTESRSRLLVVVGRSRRMAVESHHAELRELCTKHGISPASEMPKTLGEVAAAFIMANTSGSLLVLQASP</sequence>
<dbReference type="Proteomes" id="UP000092993">
    <property type="component" value="Unassembled WGS sequence"/>
</dbReference>
<evidence type="ECO:0000256" key="6">
    <source>
        <dbReference type="ARBA" id="ARBA00023136"/>
    </source>
</evidence>
<accession>A0A1C7LZI6</accession>
<feature type="transmembrane region" description="Helical" evidence="8">
    <location>
        <begin position="167"/>
        <end position="188"/>
    </location>
</feature>